<evidence type="ECO:0000313" key="15">
    <source>
        <dbReference type="EMBL" id="QTX12776.1"/>
    </source>
</evidence>
<keyword evidence="2 10" id="KW-0004">4Fe-4S</keyword>
<evidence type="ECO:0000259" key="12">
    <source>
        <dbReference type="PROSITE" id="PS51379"/>
    </source>
</evidence>
<dbReference type="Gene3D" id="1.10.15.40">
    <property type="entry name" value="Electron transport complex subunit B, putative Fe-S cluster"/>
    <property type="match status" value="1"/>
</dbReference>
<dbReference type="AlphaFoldDB" id="A0A8B0SN73"/>
<evidence type="ECO:0000256" key="7">
    <source>
        <dbReference type="ARBA" id="ARBA00023004"/>
    </source>
</evidence>
<dbReference type="PROSITE" id="PS51656">
    <property type="entry name" value="4FE4S"/>
    <property type="match status" value="1"/>
</dbReference>
<dbReference type="GO" id="GO:0009055">
    <property type="term" value="F:electron transfer activity"/>
    <property type="evidence" value="ECO:0007669"/>
    <property type="project" value="InterPro"/>
</dbReference>
<evidence type="ECO:0000256" key="5">
    <source>
        <dbReference type="ARBA" id="ARBA00022967"/>
    </source>
</evidence>
<evidence type="ECO:0000256" key="2">
    <source>
        <dbReference type="ARBA" id="ARBA00022485"/>
    </source>
</evidence>
<keyword evidence="8 10" id="KW-0411">Iron-sulfur</keyword>
<keyword evidence="16" id="KW-1185">Reference proteome</keyword>
<comment type="subunit">
    <text evidence="10">The complex is composed of six subunits: RnfA, RnfB, RnfC, RnfD, RnfE and RnfG.</text>
</comment>
<keyword evidence="5 10" id="KW-1278">Translocase</keyword>
<name>A0A8B0SN73_9GAMM</name>
<evidence type="ECO:0000256" key="6">
    <source>
        <dbReference type="ARBA" id="ARBA00022982"/>
    </source>
</evidence>
<feature type="binding site" evidence="10">
    <location>
        <position position="147"/>
    </location>
    <ligand>
        <name>[4Fe-4S] cluster</name>
        <dbReference type="ChEBI" id="CHEBI:49883"/>
        <label>2</label>
    </ligand>
</feature>
<dbReference type="InterPro" id="IPR017900">
    <property type="entry name" value="4Fe4S_Fe_S_CS"/>
</dbReference>
<dbReference type="PROSITE" id="PS00198">
    <property type="entry name" value="4FE4S_FER_1"/>
    <property type="match status" value="1"/>
</dbReference>
<keyword evidence="6 10" id="KW-0249">Electron transport</keyword>
<accession>A0A8B0SN73</accession>
<evidence type="ECO:0000256" key="3">
    <source>
        <dbReference type="ARBA" id="ARBA00022723"/>
    </source>
</evidence>
<reference evidence="15" key="2">
    <citation type="submission" date="2021-04" db="EMBL/GenBank/DDBJ databases">
        <title>Complete Genome and methylome analysis of Thiothrix fructosivorans ATCC 49748.</title>
        <authorList>
            <person name="Fomenkov A."/>
            <person name="Sun L."/>
            <person name="Vincze T."/>
            <person name="Grabovich M.Y."/>
            <person name="Roberts R.J."/>
        </authorList>
    </citation>
    <scope>NUCLEOTIDE SEQUENCE</scope>
    <source>
        <strain evidence="15">ATCC 49748</strain>
    </source>
</reference>
<dbReference type="EMBL" id="JAFMPM010000006">
    <property type="protein sequence ID" value="MBO0612132.1"/>
    <property type="molecule type" value="Genomic_DNA"/>
</dbReference>
<keyword evidence="9 10" id="KW-0472">Membrane</keyword>
<dbReference type="SUPFAM" id="SSF54862">
    <property type="entry name" value="4Fe-4S ferredoxins"/>
    <property type="match status" value="2"/>
</dbReference>
<feature type="region of interest" description="Hydrophobic" evidence="10">
    <location>
        <begin position="1"/>
        <end position="32"/>
    </location>
</feature>
<evidence type="ECO:0000313" key="16">
    <source>
        <dbReference type="Proteomes" id="UP000664466"/>
    </source>
</evidence>
<dbReference type="InterPro" id="IPR017896">
    <property type="entry name" value="4Fe4S_Fe-S-bd"/>
</dbReference>
<dbReference type="PROSITE" id="PS51379">
    <property type="entry name" value="4FE4S_FER_2"/>
    <property type="match status" value="2"/>
</dbReference>
<keyword evidence="7 10" id="KW-0408">Iron</keyword>
<feature type="binding site" evidence="10">
    <location>
        <position position="183"/>
    </location>
    <ligand>
        <name>[4Fe-4S] cluster</name>
        <dbReference type="ChEBI" id="CHEBI:49883"/>
        <label>3</label>
    </ligand>
</feature>
<dbReference type="Pfam" id="PF12837">
    <property type="entry name" value="Fer4_6"/>
    <property type="match status" value="1"/>
</dbReference>
<evidence type="ECO:0000256" key="8">
    <source>
        <dbReference type="ARBA" id="ARBA00023014"/>
    </source>
</evidence>
<keyword evidence="1 10" id="KW-0813">Transport</keyword>
<proteinExistence type="inferred from homology"/>
<evidence type="ECO:0000313" key="14">
    <source>
        <dbReference type="EMBL" id="MBO0612132.1"/>
    </source>
</evidence>
<dbReference type="EMBL" id="CP072748">
    <property type="protein sequence ID" value="QTX12776.1"/>
    <property type="molecule type" value="Genomic_DNA"/>
</dbReference>
<comment type="similarity">
    <text evidence="10">Belongs to the 4Fe4S bacterial-type ferredoxin family. RnfB subfamily.</text>
</comment>
<feature type="binding site" evidence="10">
    <location>
        <position position="55"/>
    </location>
    <ligand>
        <name>[4Fe-4S] cluster</name>
        <dbReference type="ChEBI" id="CHEBI:49883"/>
        <label>1</label>
    </ligand>
</feature>
<feature type="binding site" evidence="10">
    <location>
        <position position="63"/>
    </location>
    <ligand>
        <name>[4Fe-4S] cluster</name>
        <dbReference type="ChEBI" id="CHEBI:49883"/>
        <label>1</label>
    </ligand>
</feature>
<comment type="function">
    <text evidence="10">Part of a membrane-bound complex that couples electron transfer with translocation of ions across the membrane.</text>
</comment>
<dbReference type="InterPro" id="IPR050395">
    <property type="entry name" value="4Fe4S_Ferredoxin_RnfB"/>
</dbReference>
<dbReference type="InterPro" id="IPR010207">
    <property type="entry name" value="Elect_transpt_cplx_RnfB/RsxB"/>
</dbReference>
<keyword evidence="3 10" id="KW-0479">Metal-binding</keyword>
<evidence type="ECO:0000256" key="11">
    <source>
        <dbReference type="SAM" id="Phobius"/>
    </source>
</evidence>
<feature type="binding site" evidence="10">
    <location>
        <position position="180"/>
    </location>
    <ligand>
        <name>[4Fe-4S] cluster</name>
        <dbReference type="ChEBI" id="CHEBI:49883"/>
        <label>3</label>
    </ligand>
</feature>
<sequence>MDSSLFSTDTLVALGYMLALGVSLAVLLAIANRFLFVYEDPRIDEVDSALPHANCGACGQAGCRVFAEKLITGEVQPGQCTVNAPANNVAIAEFLGVSLGDQEKRIARLACAGGTHVAYTRAQYEGIHSCRAAALIGGGGKGCTWGCLGMADCADVCDFDAITMDKHGLPVVDAAKCTACGDCVDICPKHLFELHPISHQLWVACKNLHFADAAEAECEVACTACERCATDSPEGLITIRDNLAVIDYSKNSLASKVSIQRCPTGAIVWLDDKGNIEKGLKAKPVIRKQALPIGQA</sequence>
<dbReference type="Proteomes" id="UP000664466">
    <property type="component" value="Unassembled WGS sequence"/>
</dbReference>
<dbReference type="GO" id="GO:0005886">
    <property type="term" value="C:plasma membrane"/>
    <property type="evidence" value="ECO:0007669"/>
    <property type="project" value="UniProtKB-SubCell"/>
</dbReference>
<dbReference type="InterPro" id="IPR007202">
    <property type="entry name" value="4Fe-4S_dom"/>
</dbReference>
<dbReference type="PANTHER" id="PTHR43560:SF1">
    <property type="entry name" value="ION-TRANSLOCATING OXIDOREDUCTASE COMPLEX SUBUNIT B"/>
    <property type="match status" value="1"/>
</dbReference>
<dbReference type="EC" id="7.-.-.-" evidence="10"/>
<gene>
    <name evidence="10" type="primary">rnfB</name>
    <name evidence="15" type="ORF">J1836_008625</name>
    <name evidence="14" type="ORF">J1836_04200</name>
</gene>
<dbReference type="Pfam" id="PF04060">
    <property type="entry name" value="FeS"/>
    <property type="match status" value="1"/>
</dbReference>
<dbReference type="HAMAP" id="MF_00463">
    <property type="entry name" value="RsxB_RnfB"/>
    <property type="match status" value="1"/>
</dbReference>
<dbReference type="GO" id="GO:0051539">
    <property type="term" value="F:4 iron, 4 sulfur cluster binding"/>
    <property type="evidence" value="ECO:0007669"/>
    <property type="project" value="UniProtKB-UniRule"/>
</dbReference>
<protein>
    <recommendedName>
        <fullName evidence="10">Ion-translocating oxidoreductase complex subunit B</fullName>
        <ecNumber evidence="10">7.-.-.-</ecNumber>
    </recommendedName>
    <alternativeName>
        <fullName evidence="10">Rnf electron transport complex subunit B</fullName>
    </alternativeName>
</protein>
<reference evidence="14 16" key="1">
    <citation type="submission" date="2021-03" db="EMBL/GenBank/DDBJ databases">
        <title>Draft genome and methylome analysis of Thiotrix fructosivoruns ATCC 49748.</title>
        <authorList>
            <person name="Fomenkov A."/>
            <person name="Grabovich M.Y."/>
            <person name="Roberts R.J."/>
        </authorList>
    </citation>
    <scope>NUCLEOTIDE SEQUENCE [LARGE SCALE GENOMIC DNA]</scope>
    <source>
        <strain evidence="14 16">ATCC 49748</strain>
    </source>
</reference>
<evidence type="ECO:0000256" key="9">
    <source>
        <dbReference type="ARBA" id="ARBA00023136"/>
    </source>
</evidence>
<feature type="transmembrane region" description="Helical" evidence="11">
    <location>
        <begin position="12"/>
        <end position="35"/>
    </location>
</feature>
<keyword evidence="10" id="KW-0997">Cell inner membrane</keyword>
<organism evidence="15">
    <name type="scientific">Thiothrix fructosivorans</name>
    <dbReference type="NCBI Taxonomy" id="111770"/>
    <lineage>
        <taxon>Bacteria</taxon>
        <taxon>Pseudomonadati</taxon>
        <taxon>Pseudomonadota</taxon>
        <taxon>Gammaproteobacteria</taxon>
        <taxon>Thiotrichales</taxon>
        <taxon>Thiotrichaceae</taxon>
        <taxon>Thiothrix</taxon>
    </lineage>
</organism>
<feature type="binding site" evidence="10">
    <location>
        <position position="177"/>
    </location>
    <ligand>
        <name>[4Fe-4S] cluster</name>
        <dbReference type="ChEBI" id="CHEBI:49883"/>
        <label>3</label>
    </ligand>
</feature>
<evidence type="ECO:0000256" key="4">
    <source>
        <dbReference type="ARBA" id="ARBA00022737"/>
    </source>
</evidence>
<feature type="domain" description="4Fe-4S ferredoxin-type" evidence="12">
    <location>
        <begin position="132"/>
        <end position="167"/>
    </location>
</feature>
<evidence type="ECO:0000259" key="13">
    <source>
        <dbReference type="PROSITE" id="PS51656"/>
    </source>
</evidence>
<keyword evidence="10" id="KW-1003">Cell membrane</keyword>
<feature type="binding site" evidence="10">
    <location>
        <position position="187"/>
    </location>
    <ligand>
        <name>[4Fe-4S] cluster</name>
        <dbReference type="ChEBI" id="CHEBI:49883"/>
        <label>2</label>
    </ligand>
</feature>
<comment type="caution">
    <text evidence="10">Lacks conserved residue(s) required for the propagation of feature annotation.</text>
</comment>
<comment type="cofactor">
    <cofactor evidence="10">
        <name>[4Fe-4S] cluster</name>
        <dbReference type="ChEBI" id="CHEBI:49883"/>
    </cofactor>
    <text evidence="10">Binds 3 [4Fe-4S] clusters.</text>
</comment>
<comment type="subcellular location">
    <subcellularLocation>
        <location evidence="10">Cell inner membrane</location>
    </subcellularLocation>
</comment>
<dbReference type="Gene3D" id="3.30.70.20">
    <property type="match status" value="2"/>
</dbReference>
<feature type="binding site" evidence="10">
    <location>
        <position position="58"/>
    </location>
    <ligand>
        <name>[4Fe-4S] cluster</name>
        <dbReference type="ChEBI" id="CHEBI:49883"/>
        <label>1</label>
    </ligand>
</feature>
<keyword evidence="11" id="KW-0812">Transmembrane</keyword>
<dbReference type="GO" id="GO:0046872">
    <property type="term" value="F:metal ion binding"/>
    <property type="evidence" value="ECO:0007669"/>
    <property type="project" value="UniProtKB-KW"/>
</dbReference>
<dbReference type="PANTHER" id="PTHR43560">
    <property type="entry name" value="ION-TRANSLOCATING OXIDOREDUCTASE COMPLEX SUBUNIT B"/>
    <property type="match status" value="1"/>
</dbReference>
<feature type="binding site" evidence="10">
    <location>
        <position position="80"/>
    </location>
    <ligand>
        <name>[4Fe-4S] cluster</name>
        <dbReference type="ChEBI" id="CHEBI:49883"/>
        <label>1</label>
    </ligand>
</feature>
<feature type="domain" description="4Fe-4S ferredoxin-type" evidence="12">
    <location>
        <begin position="168"/>
        <end position="197"/>
    </location>
</feature>
<feature type="domain" description="4Fe-4S" evidence="13">
    <location>
        <begin position="38"/>
        <end position="97"/>
    </location>
</feature>
<feature type="binding site" evidence="10">
    <location>
        <position position="157"/>
    </location>
    <ligand>
        <name>[4Fe-4S] cluster</name>
        <dbReference type="ChEBI" id="CHEBI:49883"/>
        <label>3</label>
    </ligand>
</feature>
<feature type="binding site" evidence="10">
    <location>
        <position position="153"/>
    </location>
    <ligand>
        <name>[4Fe-4S] cluster</name>
        <dbReference type="ChEBI" id="CHEBI:49883"/>
        <label>2</label>
    </ligand>
</feature>
<evidence type="ECO:0000256" key="10">
    <source>
        <dbReference type="HAMAP-Rule" id="MF_00463"/>
    </source>
</evidence>
<evidence type="ECO:0000256" key="1">
    <source>
        <dbReference type="ARBA" id="ARBA00022448"/>
    </source>
</evidence>
<keyword evidence="11" id="KW-1133">Transmembrane helix</keyword>
<dbReference type="GO" id="GO:0022900">
    <property type="term" value="P:electron transport chain"/>
    <property type="evidence" value="ECO:0007669"/>
    <property type="project" value="UniProtKB-UniRule"/>
</dbReference>
<feature type="binding site" evidence="10">
    <location>
        <position position="143"/>
    </location>
    <ligand>
        <name>[4Fe-4S] cluster</name>
        <dbReference type="ChEBI" id="CHEBI:49883"/>
        <label>2</label>
    </ligand>
</feature>
<keyword evidence="4 10" id="KW-0677">Repeat</keyword>